<keyword evidence="4" id="KW-1185">Reference proteome</keyword>
<accession>A0A1H3XW46</accession>
<organism evidence="3 4">
    <name type="scientific">Chitinophaga terrae</name>
    <name type="common">ex Kim and Jung 2007</name>
    <dbReference type="NCBI Taxonomy" id="408074"/>
    <lineage>
        <taxon>Bacteria</taxon>
        <taxon>Pseudomonadati</taxon>
        <taxon>Bacteroidota</taxon>
        <taxon>Chitinophagia</taxon>
        <taxon>Chitinophagales</taxon>
        <taxon>Chitinophagaceae</taxon>
        <taxon>Chitinophaga</taxon>
    </lineage>
</organism>
<dbReference type="Gene3D" id="3.10.620.30">
    <property type="match status" value="1"/>
</dbReference>
<feature type="signal peptide" evidence="1">
    <location>
        <begin position="1"/>
        <end position="25"/>
    </location>
</feature>
<sequence length="630" mass="72039">MFMPGLPRYLCVLSTVLVCFTVKLAAQSNSDKNITITSQQESFHFETGNKETPVVIRQSSATTYKCNLFRTTVPVVEFYDDKSTIEDVRAYVNGSRNKAIKPVFQNYAVDGIFYSDARICGLELPLEKKGTESVVELDKTTLDPRYFTTIYLPGSYDISRHEVQLIVPRWMKLEIKEMNFAGYNIQKTVEYNGKRDEDIYTYTASDLAGRASEKMAPGPSYVYPHLLILCKYADLKSGRINYFNTTADLYAWYRSLVLQIGNDETILKAKATEITKGLNSDTAKINAIFYWVQDNIRYIAFEDGIAGFKPQKAQQVLQYKYGDCKGMANLTSGLLKSLGYDARLCWIGTDHIAYDYSTPSLSVDNHMICALNYKGKRYFLDATETYIGLDQYAQRIQGRQVLIEDGDKFILDKVPTRNPDQNSSFEKRNLRIDGTALTGKVQQQWDGESREFLLSQVHGTRKEKLQDALVQYLADGNPGYKITAVKTSDLATWDKQLDIQYELQHQESVTGFGDDLYTELDFRKELAGLVIDTSKRTQDMLFRYKHHIVSETSLELPTGYKAGSLPEDLKIERLGYSFNISYKLSNGKINYHKELTIRNPWLAKASFTQWNEDIRALENAYRQQITLTKK</sequence>
<proteinExistence type="predicted"/>
<dbReference type="AlphaFoldDB" id="A0A1H3XW46"/>
<dbReference type="Pfam" id="PF01841">
    <property type="entry name" value="Transglut_core"/>
    <property type="match status" value="1"/>
</dbReference>
<keyword evidence="1" id="KW-0732">Signal</keyword>
<feature type="domain" description="Transglutaminase-like" evidence="2">
    <location>
        <begin position="269"/>
        <end position="346"/>
    </location>
</feature>
<dbReference type="OrthoDB" id="8595007at2"/>
<protein>
    <submittedName>
        <fullName evidence="3">Transglutaminase-like superfamily protein</fullName>
    </submittedName>
</protein>
<feature type="chain" id="PRO_5011765318" evidence="1">
    <location>
        <begin position="26"/>
        <end position="630"/>
    </location>
</feature>
<dbReference type="Proteomes" id="UP000199656">
    <property type="component" value="Unassembled WGS sequence"/>
</dbReference>
<dbReference type="Gene3D" id="2.60.120.1130">
    <property type="match status" value="1"/>
</dbReference>
<reference evidence="4" key="1">
    <citation type="submission" date="2016-10" db="EMBL/GenBank/DDBJ databases">
        <authorList>
            <person name="Varghese N."/>
            <person name="Submissions S."/>
        </authorList>
    </citation>
    <scope>NUCLEOTIDE SEQUENCE [LARGE SCALE GENOMIC DNA]</scope>
    <source>
        <strain evidence="4">DSM 23920</strain>
    </source>
</reference>
<dbReference type="InterPro" id="IPR038765">
    <property type="entry name" value="Papain-like_cys_pep_sf"/>
</dbReference>
<dbReference type="EMBL" id="FNRL01000002">
    <property type="protein sequence ID" value="SEA03616.1"/>
    <property type="molecule type" value="Genomic_DNA"/>
</dbReference>
<evidence type="ECO:0000259" key="2">
    <source>
        <dbReference type="Pfam" id="PF01841"/>
    </source>
</evidence>
<dbReference type="SUPFAM" id="SSF54001">
    <property type="entry name" value="Cysteine proteinases"/>
    <property type="match status" value="1"/>
</dbReference>
<evidence type="ECO:0000313" key="3">
    <source>
        <dbReference type="EMBL" id="SEA03616.1"/>
    </source>
</evidence>
<dbReference type="Gene3D" id="2.60.40.3140">
    <property type="match status" value="1"/>
</dbReference>
<evidence type="ECO:0000313" key="4">
    <source>
        <dbReference type="Proteomes" id="UP000199656"/>
    </source>
</evidence>
<name>A0A1H3XW46_9BACT</name>
<evidence type="ECO:0000256" key="1">
    <source>
        <dbReference type="SAM" id="SignalP"/>
    </source>
</evidence>
<dbReference type="STRING" id="408074.SAMN05660909_00533"/>
<dbReference type="InterPro" id="IPR002931">
    <property type="entry name" value="Transglutaminase-like"/>
</dbReference>
<gene>
    <name evidence="3" type="ORF">SAMN05660909_00533</name>
</gene>